<dbReference type="Pfam" id="PF14326">
    <property type="entry name" value="DUF4384"/>
    <property type="match status" value="1"/>
</dbReference>
<feature type="domain" description="DUF4384" evidence="1">
    <location>
        <begin position="169"/>
        <end position="247"/>
    </location>
</feature>
<evidence type="ECO:0000313" key="2">
    <source>
        <dbReference type="EMBL" id="TGL61200.1"/>
    </source>
</evidence>
<comment type="caution">
    <text evidence="2">The sequence shown here is derived from an EMBL/GenBank/DDBJ whole genome shotgun (WGS) entry which is preliminary data.</text>
</comment>
<accession>A0A4R9K751</accession>
<sequence length="301" mass="34139">MKKYLWTFAILTISTLADSSPNVKPVYRYAFYTLSTSAESLELLQHIKAQVIATNRGDAILQTNWTLPYELTSKENGEMNLNELKKLHPLENPEKIIISQSNNGVTQLQMVDIESSKIEYKNSLPDSVSKSLLQDFYAYLDKKNIYLAISERKSSPSAPIKFSQLKAKYVAGEPIRFELEATGDSYVYVVFIPESKSAEPLLLFPNPNQSVNYLKKGERIMIPENNLLLKASPPYGHDKIKVFASKEEWTDFQFKNQKGESFFKLLPPALTGTKSVSLPDLMARTILNTQVTEWDLEISPN</sequence>
<dbReference type="RefSeq" id="WP_135622842.1">
    <property type="nucleotide sequence ID" value="NZ_RQGD01000020.1"/>
</dbReference>
<dbReference type="AlphaFoldDB" id="A0A4R9K751"/>
<dbReference type="EMBL" id="RQGD01000020">
    <property type="protein sequence ID" value="TGL61200.1"/>
    <property type="molecule type" value="Genomic_DNA"/>
</dbReference>
<dbReference type="InterPro" id="IPR025493">
    <property type="entry name" value="DUF4384"/>
</dbReference>
<dbReference type="OrthoDB" id="337699at2"/>
<organism evidence="2 3">
    <name type="scientific">Leptospira ognonensis</name>
    <dbReference type="NCBI Taxonomy" id="2484945"/>
    <lineage>
        <taxon>Bacteria</taxon>
        <taxon>Pseudomonadati</taxon>
        <taxon>Spirochaetota</taxon>
        <taxon>Spirochaetia</taxon>
        <taxon>Leptospirales</taxon>
        <taxon>Leptospiraceae</taxon>
        <taxon>Leptospira</taxon>
    </lineage>
</organism>
<protein>
    <submittedName>
        <fullName evidence="2">DUF4384 domain-containing protein</fullName>
    </submittedName>
</protein>
<evidence type="ECO:0000313" key="3">
    <source>
        <dbReference type="Proteomes" id="UP000297693"/>
    </source>
</evidence>
<dbReference type="Proteomes" id="UP000297693">
    <property type="component" value="Unassembled WGS sequence"/>
</dbReference>
<proteinExistence type="predicted"/>
<reference evidence="2" key="1">
    <citation type="journal article" date="2019" name="PLoS Negl. Trop. Dis.">
        <title>Revisiting the worldwide diversity of Leptospira species in the environment.</title>
        <authorList>
            <person name="Vincent A.T."/>
            <person name="Schiettekatte O."/>
            <person name="Bourhy P."/>
            <person name="Veyrier F.J."/>
            <person name="Picardeau M."/>
        </authorList>
    </citation>
    <scope>NUCLEOTIDE SEQUENCE [LARGE SCALE GENOMIC DNA]</scope>
    <source>
        <strain evidence="2">201702476</strain>
    </source>
</reference>
<evidence type="ECO:0000259" key="1">
    <source>
        <dbReference type="Pfam" id="PF14326"/>
    </source>
</evidence>
<gene>
    <name evidence="2" type="ORF">EHQ58_05310</name>
</gene>
<keyword evidence="3" id="KW-1185">Reference proteome</keyword>
<name>A0A4R9K751_9LEPT</name>